<evidence type="ECO:0000256" key="5">
    <source>
        <dbReference type="ARBA" id="ARBA00022837"/>
    </source>
</evidence>
<dbReference type="PANTHER" id="PTHR23335:SF1">
    <property type="entry name" value="CALMODULIN-BINDING TRANSCRIPTION ACTIVATOR, ISOFORM F"/>
    <property type="match status" value="1"/>
</dbReference>
<dbReference type="Pfam" id="PF01833">
    <property type="entry name" value="TIG"/>
    <property type="match status" value="1"/>
</dbReference>
<keyword evidence="10" id="KW-0175">Coiled coil</keyword>
<dbReference type="Proteomes" id="UP000326396">
    <property type="component" value="Linkage Group LG18"/>
</dbReference>
<dbReference type="GO" id="GO:0003712">
    <property type="term" value="F:transcription coregulator activity"/>
    <property type="evidence" value="ECO:0007669"/>
    <property type="project" value="TreeGrafter"/>
</dbReference>
<evidence type="ECO:0000259" key="16">
    <source>
        <dbReference type="PROSITE" id="PS51437"/>
    </source>
</evidence>
<dbReference type="Pfam" id="PF00612">
    <property type="entry name" value="IQ"/>
    <property type="match status" value="2"/>
</dbReference>
<dbReference type="PROSITE" id="PS50096">
    <property type="entry name" value="IQ"/>
    <property type="match status" value="3"/>
</dbReference>
<keyword evidence="4" id="KW-0677">Repeat</keyword>
<dbReference type="InterPro" id="IPR000048">
    <property type="entry name" value="IQ_motif_EF-hand-BS"/>
</dbReference>
<dbReference type="Pfam" id="PF12796">
    <property type="entry name" value="Ank_2"/>
    <property type="match status" value="1"/>
</dbReference>
<keyword evidence="11" id="KW-0238">DNA-binding</keyword>
<keyword evidence="5" id="KW-0106">Calcium</keyword>
<dbReference type="SMART" id="SM00248">
    <property type="entry name" value="ANK"/>
    <property type="match status" value="2"/>
</dbReference>
<dbReference type="PROSITE" id="PS50297">
    <property type="entry name" value="ANK_REP_REGION"/>
    <property type="match status" value="1"/>
</dbReference>
<dbReference type="InterPro" id="IPR013783">
    <property type="entry name" value="Ig-like_fold"/>
</dbReference>
<keyword evidence="13" id="KW-0804">Transcription</keyword>
<evidence type="ECO:0000256" key="11">
    <source>
        <dbReference type="ARBA" id="ARBA00023125"/>
    </source>
</evidence>
<evidence type="ECO:0000256" key="10">
    <source>
        <dbReference type="ARBA" id="ARBA00023054"/>
    </source>
</evidence>
<evidence type="ECO:0000256" key="13">
    <source>
        <dbReference type="ARBA" id="ARBA00023163"/>
    </source>
</evidence>
<evidence type="ECO:0000256" key="6">
    <source>
        <dbReference type="ARBA" id="ARBA00022860"/>
    </source>
</evidence>
<dbReference type="InterPro" id="IPR002110">
    <property type="entry name" value="Ankyrin_rpt"/>
</dbReference>
<keyword evidence="3" id="KW-0597">Phosphoprotein</keyword>
<dbReference type="OrthoDB" id="407555at2759"/>
<dbReference type="SUPFAM" id="SSF48403">
    <property type="entry name" value="Ankyrin repeat"/>
    <property type="match status" value="1"/>
</dbReference>
<dbReference type="InterPro" id="IPR002909">
    <property type="entry name" value="IPT_dom"/>
</dbReference>
<name>A0A5N6NPP6_9ASTR</name>
<dbReference type="FunFam" id="1.20.5.190:FF:000003">
    <property type="entry name" value="Calmodulin-binding transcription activator 2"/>
    <property type="match status" value="1"/>
</dbReference>
<evidence type="ECO:0000256" key="3">
    <source>
        <dbReference type="ARBA" id="ARBA00022553"/>
    </source>
</evidence>
<dbReference type="Pfam" id="PF03859">
    <property type="entry name" value="CG-1"/>
    <property type="match status" value="1"/>
</dbReference>
<dbReference type="GO" id="GO:0006357">
    <property type="term" value="P:regulation of transcription by RNA polymerase II"/>
    <property type="evidence" value="ECO:0007669"/>
    <property type="project" value="TreeGrafter"/>
</dbReference>
<evidence type="ECO:0000256" key="4">
    <source>
        <dbReference type="ARBA" id="ARBA00022737"/>
    </source>
</evidence>
<dbReference type="GO" id="GO:0009409">
    <property type="term" value="P:response to cold"/>
    <property type="evidence" value="ECO:0007669"/>
    <property type="project" value="UniProtKB-ARBA"/>
</dbReference>
<sequence length="1019" mass="114141">METNSKQRATSLVKKKLVNSFYKQQPLLMVNPASSMKKVPSLTKLTNFFTWSDDHESGDARVDVRASNYISSFKERLILEERGSLFLFNKRVLRFFRKDGHSWRRKKDGKNVGEAHERLKVGNVEALNCYYAHGEENPNFQRRSYWMLDSAMEHIVLVHYRDITIGKHSAGPISTLTLGSSNIIQSSNSYITQLTLSASASEFDEPYTSMSGGPTFVEVSQSVLTTSNGSSGMSLTQRIEEIESSPDLQINQALKRLEEQLSLDDFKDTGIFYSGTEGPNDLELSMIEQSYSGLEGLKYGSDDFASLQYPDKAEDQLNTLHNCTTDYGRLHQHQQLPMVEFTIPNQQTLIWKDILRYDGNAAGGGSLENNAYPSDTNEVLLPQQQSEIMIDQGRHNSVNTGASNESFILLSQELEDSTFPVYAFSNNMFQSDTDLYSTLFDQGQIGTPLASDSSLTVAQEQKFSIREISPEWGYVTEPTKVLIIGTFTCDPSNREWVCMFGDTEVPVEIIQEGVICCHAPPHPPGKVTICITSGNREACSEIREFEYRDKPNIQMQTNLTESESNRSSEELLLLVRFVQMLLSDKIGENGKSTETSVLDSSMASEDSWAQIIETVLNGCLETSKTIDWLLQEVLKDKLQTWVWIKLQNKDSLPVLSKREQGIIHMISGLGFVWALELILKSGVGINFRDVNGWTALHWAARFGREKMVAELIASGAYAGAVTDPSHQDPTGKTPASIAATYGHNGLAGYLSEVELTTHLSSLTLKESELSKCSADVEAERTVNSISHPSLENENNLSFKDAIAAVRNAVQAASRIQAAFRAHSFKKRKQQEAAKNIGGDEFGIFESDFEGLSAASKFIFGNSQDHNAALCIQKKYRGWKGRKNFLAFRQKVVKIQAHVRGHQARKNYEIMCWAVGIVEKIILRWHRKGVGLRGFHLDFVDESEDEDIAKAFRKQKVDVALGEAVSRVLSMVNSTPARQQYRRILQKYQQAKAEQGVYESEGAYTSSQDRTACMENEEIV</sequence>
<evidence type="ECO:0000313" key="18">
    <source>
        <dbReference type="Proteomes" id="UP000326396"/>
    </source>
</evidence>
<dbReference type="Gene3D" id="1.25.40.20">
    <property type="entry name" value="Ankyrin repeat-containing domain"/>
    <property type="match status" value="1"/>
</dbReference>
<dbReference type="PROSITE" id="PS50088">
    <property type="entry name" value="ANK_REPEAT"/>
    <property type="match status" value="1"/>
</dbReference>
<comment type="subcellular location">
    <subcellularLocation>
        <location evidence="1">Nucleus</location>
    </subcellularLocation>
</comment>
<dbReference type="InterPro" id="IPR036770">
    <property type="entry name" value="Ankyrin_rpt-contain_sf"/>
</dbReference>
<keyword evidence="8" id="KW-0346">Stress response</keyword>
<evidence type="ECO:0000256" key="7">
    <source>
        <dbReference type="ARBA" id="ARBA00023015"/>
    </source>
</evidence>
<dbReference type="InterPro" id="IPR014756">
    <property type="entry name" value="Ig_E-set"/>
</dbReference>
<dbReference type="EMBL" id="SZYD01000010">
    <property type="protein sequence ID" value="KAD4983261.1"/>
    <property type="molecule type" value="Genomic_DNA"/>
</dbReference>
<dbReference type="InterPro" id="IPR027417">
    <property type="entry name" value="P-loop_NTPase"/>
</dbReference>
<organism evidence="17 18">
    <name type="scientific">Mikania micrantha</name>
    <name type="common">bitter vine</name>
    <dbReference type="NCBI Taxonomy" id="192012"/>
    <lineage>
        <taxon>Eukaryota</taxon>
        <taxon>Viridiplantae</taxon>
        <taxon>Streptophyta</taxon>
        <taxon>Embryophyta</taxon>
        <taxon>Tracheophyta</taxon>
        <taxon>Spermatophyta</taxon>
        <taxon>Magnoliopsida</taxon>
        <taxon>eudicotyledons</taxon>
        <taxon>Gunneridae</taxon>
        <taxon>Pentapetalae</taxon>
        <taxon>asterids</taxon>
        <taxon>campanulids</taxon>
        <taxon>Asterales</taxon>
        <taxon>Asteraceae</taxon>
        <taxon>Asteroideae</taxon>
        <taxon>Heliantheae alliance</taxon>
        <taxon>Eupatorieae</taxon>
        <taxon>Mikania</taxon>
    </lineage>
</organism>
<dbReference type="GO" id="GO:0005634">
    <property type="term" value="C:nucleus"/>
    <property type="evidence" value="ECO:0007669"/>
    <property type="project" value="UniProtKB-SubCell"/>
</dbReference>
<reference evidence="17 18" key="1">
    <citation type="submission" date="2019-05" db="EMBL/GenBank/DDBJ databases">
        <title>Mikania micrantha, genome provides insights into the molecular mechanism of rapid growth.</title>
        <authorList>
            <person name="Liu B."/>
        </authorList>
    </citation>
    <scope>NUCLEOTIDE SEQUENCE [LARGE SCALE GENOMIC DNA]</scope>
    <source>
        <strain evidence="17">NLD-2019</strain>
        <tissue evidence="17">Leaf</tissue>
    </source>
</reference>
<dbReference type="GO" id="GO:0005516">
    <property type="term" value="F:calmodulin binding"/>
    <property type="evidence" value="ECO:0007669"/>
    <property type="project" value="UniProtKB-KW"/>
</dbReference>
<evidence type="ECO:0000256" key="14">
    <source>
        <dbReference type="ARBA" id="ARBA00023242"/>
    </source>
</evidence>
<keyword evidence="6" id="KW-0112">Calmodulin-binding</keyword>
<dbReference type="FunFam" id="2.60.40.10:FF:000314">
    <property type="entry name" value="Calmodulin-binding transcription activator 2"/>
    <property type="match status" value="1"/>
</dbReference>
<keyword evidence="12" id="KW-0010">Activator</keyword>
<keyword evidence="7" id="KW-0805">Transcription regulation</keyword>
<dbReference type="PANTHER" id="PTHR23335">
    <property type="entry name" value="CALMODULIN-BINDING TRANSCRIPTION ACTIVATOR CAMTA"/>
    <property type="match status" value="1"/>
</dbReference>
<protein>
    <recommendedName>
        <fullName evidence="16">CG-1 domain-containing protein</fullName>
    </recommendedName>
</protein>
<comment type="similarity">
    <text evidence="2">Belongs to the CAMTA family.</text>
</comment>
<proteinExistence type="inferred from homology"/>
<keyword evidence="18" id="KW-1185">Reference proteome</keyword>
<evidence type="ECO:0000256" key="1">
    <source>
        <dbReference type="ARBA" id="ARBA00004123"/>
    </source>
</evidence>
<dbReference type="AlphaFoldDB" id="A0A5N6NPP6"/>
<evidence type="ECO:0000256" key="15">
    <source>
        <dbReference type="PROSITE-ProRule" id="PRU00023"/>
    </source>
</evidence>
<feature type="repeat" description="ANK" evidence="15">
    <location>
        <begin position="691"/>
        <end position="723"/>
    </location>
</feature>
<evidence type="ECO:0000256" key="9">
    <source>
        <dbReference type="ARBA" id="ARBA00023043"/>
    </source>
</evidence>
<accession>A0A5N6NPP6</accession>
<evidence type="ECO:0000256" key="8">
    <source>
        <dbReference type="ARBA" id="ARBA00023016"/>
    </source>
</evidence>
<keyword evidence="9 15" id="KW-0040">ANK repeat</keyword>
<dbReference type="CDD" id="cd23767">
    <property type="entry name" value="IQCD"/>
    <property type="match status" value="1"/>
</dbReference>
<dbReference type="PROSITE" id="PS51437">
    <property type="entry name" value="CG_1"/>
    <property type="match status" value="1"/>
</dbReference>
<dbReference type="SMART" id="SM00015">
    <property type="entry name" value="IQ"/>
    <property type="match status" value="3"/>
</dbReference>
<keyword evidence="14" id="KW-0539">Nucleus</keyword>
<comment type="caution">
    <text evidence="17">The sequence shown here is derived from an EMBL/GenBank/DDBJ whole genome shotgun (WGS) entry which is preliminary data.</text>
</comment>
<dbReference type="SUPFAM" id="SSF52540">
    <property type="entry name" value="P-loop containing nucleoside triphosphate hydrolases"/>
    <property type="match status" value="1"/>
</dbReference>
<dbReference type="SMART" id="SM01076">
    <property type="entry name" value="CG-1"/>
    <property type="match status" value="1"/>
</dbReference>
<dbReference type="Gene3D" id="2.60.40.10">
    <property type="entry name" value="Immunoglobulins"/>
    <property type="match status" value="1"/>
</dbReference>
<dbReference type="GO" id="GO:0003690">
    <property type="term" value="F:double-stranded DNA binding"/>
    <property type="evidence" value="ECO:0007669"/>
    <property type="project" value="TreeGrafter"/>
</dbReference>
<evidence type="ECO:0000256" key="2">
    <source>
        <dbReference type="ARBA" id="ARBA00008267"/>
    </source>
</evidence>
<dbReference type="SUPFAM" id="SSF81296">
    <property type="entry name" value="E set domains"/>
    <property type="match status" value="1"/>
</dbReference>
<gene>
    <name evidence="17" type="ORF">E3N88_19932</name>
</gene>
<dbReference type="InterPro" id="IPR005559">
    <property type="entry name" value="CG-1_dom"/>
</dbReference>
<feature type="domain" description="CG-1" evidence="16">
    <location>
        <begin position="53"/>
        <end position="169"/>
    </location>
</feature>
<evidence type="ECO:0000313" key="17">
    <source>
        <dbReference type="EMBL" id="KAD4983261.1"/>
    </source>
</evidence>
<evidence type="ECO:0000256" key="12">
    <source>
        <dbReference type="ARBA" id="ARBA00023159"/>
    </source>
</evidence>
<dbReference type="CDD" id="cd00102">
    <property type="entry name" value="IPT"/>
    <property type="match status" value="1"/>
</dbReference>
<dbReference type="Gene3D" id="1.20.5.190">
    <property type="match status" value="1"/>
</dbReference>